<evidence type="ECO:0000256" key="1">
    <source>
        <dbReference type="ARBA" id="ARBA00004370"/>
    </source>
</evidence>
<dbReference type="PANTHER" id="PTHR31395:SF23">
    <property type="entry name" value="GEO05642P1"/>
    <property type="match status" value="1"/>
</dbReference>
<protein>
    <recommendedName>
        <fullName evidence="10">Cysteine and tyrosine-rich protein 1</fullName>
    </recommendedName>
</protein>
<evidence type="ECO:0000256" key="7">
    <source>
        <dbReference type="SAM" id="SignalP"/>
    </source>
</evidence>
<feature type="compositionally biased region" description="Low complexity" evidence="5">
    <location>
        <begin position="125"/>
        <end position="157"/>
    </location>
</feature>
<evidence type="ECO:0000313" key="8">
    <source>
        <dbReference type="EMBL" id="KAH3809911.1"/>
    </source>
</evidence>
<sequence length="171" mass="18459">MLSLKCLVLLLIAEVYAETCSSYGLVYTYCKSGTYCCYDDTQCCSALSSGAIAGIVIGIISSITICVVICVCCYRRRNAAPGQVLQPNAGTQMVISSVNQQNTTVAAPQYPAQYPAQYPYPAYPQGHQQPQYPGHQQPPTQYQAAYPPPAYNYGQPPSGQDVPSALPAKMR</sequence>
<reference evidence="8" key="1">
    <citation type="journal article" date="2019" name="bioRxiv">
        <title>The Genome of the Zebra Mussel, Dreissena polymorpha: A Resource for Invasive Species Research.</title>
        <authorList>
            <person name="McCartney M.A."/>
            <person name="Auch B."/>
            <person name="Kono T."/>
            <person name="Mallez S."/>
            <person name="Zhang Y."/>
            <person name="Obille A."/>
            <person name="Becker A."/>
            <person name="Abrahante J.E."/>
            <person name="Garbe J."/>
            <person name="Badalamenti J.P."/>
            <person name="Herman A."/>
            <person name="Mangelson H."/>
            <person name="Liachko I."/>
            <person name="Sullivan S."/>
            <person name="Sone E.D."/>
            <person name="Koren S."/>
            <person name="Silverstein K.A.T."/>
            <person name="Beckman K.B."/>
            <person name="Gohl D.M."/>
        </authorList>
    </citation>
    <scope>NUCLEOTIDE SEQUENCE</scope>
    <source>
        <strain evidence="8">Duluth1</strain>
        <tissue evidence="8">Whole animal</tissue>
    </source>
</reference>
<dbReference type="Proteomes" id="UP000828390">
    <property type="component" value="Unassembled WGS sequence"/>
</dbReference>
<gene>
    <name evidence="8" type="ORF">DPMN_138293</name>
</gene>
<dbReference type="GO" id="GO:0016020">
    <property type="term" value="C:membrane"/>
    <property type="evidence" value="ECO:0007669"/>
    <property type="project" value="UniProtKB-SubCell"/>
</dbReference>
<dbReference type="AlphaFoldDB" id="A0A9D4G3Z3"/>
<keyword evidence="2 6" id="KW-0812">Transmembrane</keyword>
<name>A0A9D4G3Z3_DREPO</name>
<feature type="chain" id="PRO_5038394452" description="Cysteine and tyrosine-rich protein 1" evidence="7">
    <location>
        <begin position="18"/>
        <end position="171"/>
    </location>
</feature>
<keyword evidence="7" id="KW-0732">Signal</keyword>
<organism evidence="8 9">
    <name type="scientific">Dreissena polymorpha</name>
    <name type="common">Zebra mussel</name>
    <name type="synonym">Mytilus polymorpha</name>
    <dbReference type="NCBI Taxonomy" id="45954"/>
    <lineage>
        <taxon>Eukaryota</taxon>
        <taxon>Metazoa</taxon>
        <taxon>Spiralia</taxon>
        <taxon>Lophotrochozoa</taxon>
        <taxon>Mollusca</taxon>
        <taxon>Bivalvia</taxon>
        <taxon>Autobranchia</taxon>
        <taxon>Heteroconchia</taxon>
        <taxon>Euheterodonta</taxon>
        <taxon>Imparidentia</taxon>
        <taxon>Neoheterodontei</taxon>
        <taxon>Myida</taxon>
        <taxon>Dreissenoidea</taxon>
        <taxon>Dreissenidae</taxon>
        <taxon>Dreissena</taxon>
    </lineage>
</organism>
<keyword evidence="3 6" id="KW-1133">Transmembrane helix</keyword>
<proteinExistence type="predicted"/>
<keyword evidence="4 6" id="KW-0472">Membrane</keyword>
<evidence type="ECO:0000256" key="5">
    <source>
        <dbReference type="SAM" id="MobiDB-lite"/>
    </source>
</evidence>
<keyword evidence="9" id="KW-1185">Reference proteome</keyword>
<evidence type="ECO:0000313" key="9">
    <source>
        <dbReference type="Proteomes" id="UP000828390"/>
    </source>
</evidence>
<evidence type="ECO:0008006" key="10">
    <source>
        <dbReference type="Google" id="ProtNLM"/>
    </source>
</evidence>
<feature type="region of interest" description="Disordered" evidence="5">
    <location>
        <begin position="125"/>
        <end position="171"/>
    </location>
</feature>
<comment type="subcellular location">
    <subcellularLocation>
        <location evidence="1">Membrane</location>
    </subcellularLocation>
</comment>
<evidence type="ECO:0000256" key="4">
    <source>
        <dbReference type="ARBA" id="ARBA00023136"/>
    </source>
</evidence>
<dbReference type="PANTHER" id="PTHR31395">
    <property type="entry name" value="SHISA"/>
    <property type="match status" value="1"/>
</dbReference>
<comment type="caution">
    <text evidence="8">The sequence shown here is derived from an EMBL/GenBank/DDBJ whole genome shotgun (WGS) entry which is preliminary data.</text>
</comment>
<evidence type="ECO:0000256" key="6">
    <source>
        <dbReference type="SAM" id="Phobius"/>
    </source>
</evidence>
<dbReference type="InterPro" id="IPR026910">
    <property type="entry name" value="Shisa"/>
</dbReference>
<feature type="signal peptide" evidence="7">
    <location>
        <begin position="1"/>
        <end position="17"/>
    </location>
</feature>
<dbReference type="EMBL" id="JAIWYP010000006">
    <property type="protein sequence ID" value="KAH3809911.1"/>
    <property type="molecule type" value="Genomic_DNA"/>
</dbReference>
<accession>A0A9D4G3Z3</accession>
<reference evidence="8" key="2">
    <citation type="submission" date="2020-11" db="EMBL/GenBank/DDBJ databases">
        <authorList>
            <person name="McCartney M.A."/>
            <person name="Auch B."/>
            <person name="Kono T."/>
            <person name="Mallez S."/>
            <person name="Becker A."/>
            <person name="Gohl D.M."/>
            <person name="Silverstein K.A.T."/>
            <person name="Koren S."/>
            <person name="Bechman K.B."/>
            <person name="Herman A."/>
            <person name="Abrahante J.E."/>
            <person name="Garbe J."/>
        </authorList>
    </citation>
    <scope>NUCLEOTIDE SEQUENCE</scope>
    <source>
        <strain evidence="8">Duluth1</strain>
        <tissue evidence="8">Whole animal</tissue>
    </source>
</reference>
<evidence type="ECO:0000256" key="3">
    <source>
        <dbReference type="ARBA" id="ARBA00022989"/>
    </source>
</evidence>
<evidence type="ECO:0000256" key="2">
    <source>
        <dbReference type="ARBA" id="ARBA00022692"/>
    </source>
</evidence>
<feature type="transmembrane region" description="Helical" evidence="6">
    <location>
        <begin position="51"/>
        <end position="74"/>
    </location>
</feature>